<dbReference type="Gene3D" id="1.10.8.430">
    <property type="entry name" value="Helical domain of apoptotic protease-activating factors"/>
    <property type="match status" value="1"/>
</dbReference>
<evidence type="ECO:0000256" key="3">
    <source>
        <dbReference type="ARBA" id="ARBA00022821"/>
    </source>
</evidence>
<keyword evidence="9" id="KW-1185">Reference proteome</keyword>
<dbReference type="InterPro" id="IPR027417">
    <property type="entry name" value="P-loop_NTPase"/>
</dbReference>
<dbReference type="FunFam" id="1.10.10.10:FF:000322">
    <property type="entry name" value="Probable disease resistance protein At1g63360"/>
    <property type="match status" value="1"/>
</dbReference>
<dbReference type="InterPro" id="IPR044974">
    <property type="entry name" value="Disease_R_plants"/>
</dbReference>
<protein>
    <submittedName>
        <fullName evidence="8">Disease resistance protein</fullName>
    </submittedName>
</protein>
<dbReference type="AlphaFoldDB" id="A0A1R3KF23"/>
<dbReference type="FunFam" id="3.40.50.300:FF:001091">
    <property type="entry name" value="Probable disease resistance protein At1g61300"/>
    <property type="match status" value="1"/>
</dbReference>
<dbReference type="InterPro" id="IPR002182">
    <property type="entry name" value="NB-ARC"/>
</dbReference>
<keyword evidence="2" id="KW-0547">Nucleotide-binding</keyword>
<evidence type="ECO:0000259" key="7">
    <source>
        <dbReference type="Pfam" id="PF23598"/>
    </source>
</evidence>
<dbReference type="Gene3D" id="1.10.10.10">
    <property type="entry name" value="Winged helix-like DNA-binding domain superfamily/Winged helix DNA-binding domain"/>
    <property type="match status" value="1"/>
</dbReference>
<dbReference type="InterPro" id="IPR055414">
    <property type="entry name" value="LRR_R13L4/SHOC2-like"/>
</dbReference>
<feature type="domain" description="Disease resistance protein winged helix" evidence="6">
    <location>
        <begin position="440"/>
        <end position="508"/>
    </location>
</feature>
<evidence type="ECO:0000256" key="1">
    <source>
        <dbReference type="ARBA" id="ARBA00022737"/>
    </source>
</evidence>
<dbReference type="Gene3D" id="3.80.10.10">
    <property type="entry name" value="Ribonuclease Inhibitor"/>
    <property type="match status" value="1"/>
</dbReference>
<dbReference type="SUPFAM" id="SSF52058">
    <property type="entry name" value="L domain-like"/>
    <property type="match status" value="1"/>
</dbReference>
<feature type="domain" description="Disease resistance N-terminal" evidence="5">
    <location>
        <begin position="5"/>
        <end position="93"/>
    </location>
</feature>
<dbReference type="Pfam" id="PF18052">
    <property type="entry name" value="Rx_N"/>
    <property type="match status" value="1"/>
</dbReference>
<evidence type="ECO:0000313" key="9">
    <source>
        <dbReference type="Proteomes" id="UP000187203"/>
    </source>
</evidence>
<keyword evidence="1" id="KW-0677">Repeat</keyword>
<proteinExistence type="predicted"/>
<feature type="domain" description="Disease resistance R13L4/SHOC-2-like LRR" evidence="7">
    <location>
        <begin position="577"/>
        <end position="891"/>
    </location>
</feature>
<keyword evidence="3" id="KW-0611">Plant defense</keyword>
<organism evidence="8 9">
    <name type="scientific">Corchorus olitorius</name>
    <dbReference type="NCBI Taxonomy" id="93759"/>
    <lineage>
        <taxon>Eukaryota</taxon>
        <taxon>Viridiplantae</taxon>
        <taxon>Streptophyta</taxon>
        <taxon>Embryophyta</taxon>
        <taxon>Tracheophyta</taxon>
        <taxon>Spermatophyta</taxon>
        <taxon>Magnoliopsida</taxon>
        <taxon>eudicotyledons</taxon>
        <taxon>Gunneridae</taxon>
        <taxon>Pentapetalae</taxon>
        <taxon>rosids</taxon>
        <taxon>malvids</taxon>
        <taxon>Malvales</taxon>
        <taxon>Malvaceae</taxon>
        <taxon>Grewioideae</taxon>
        <taxon>Apeibeae</taxon>
        <taxon>Corchorus</taxon>
    </lineage>
</organism>
<evidence type="ECO:0000259" key="6">
    <source>
        <dbReference type="Pfam" id="PF23559"/>
    </source>
</evidence>
<dbReference type="STRING" id="93759.A0A1R3KF23"/>
<dbReference type="PANTHER" id="PTHR23155:SF1052">
    <property type="entry name" value="DISEASE RESISTANCE PROTEIN RPM1"/>
    <property type="match status" value="1"/>
</dbReference>
<dbReference type="PANTHER" id="PTHR23155">
    <property type="entry name" value="DISEASE RESISTANCE PROTEIN RP"/>
    <property type="match status" value="1"/>
</dbReference>
<comment type="caution">
    <text evidence="8">The sequence shown here is derived from an EMBL/GenBank/DDBJ whole genome shotgun (WGS) entry which is preliminary data.</text>
</comment>
<dbReference type="InterPro" id="IPR042197">
    <property type="entry name" value="Apaf_helical"/>
</dbReference>
<dbReference type="Pfam" id="PF23559">
    <property type="entry name" value="WHD_DRP"/>
    <property type="match status" value="1"/>
</dbReference>
<dbReference type="EMBL" id="AWUE01013929">
    <property type="protein sequence ID" value="OMP05628.1"/>
    <property type="molecule type" value="Genomic_DNA"/>
</dbReference>
<dbReference type="OrthoDB" id="995467at2759"/>
<evidence type="ECO:0000259" key="5">
    <source>
        <dbReference type="Pfam" id="PF18052"/>
    </source>
</evidence>
<dbReference type="SUPFAM" id="SSF52540">
    <property type="entry name" value="P-loop containing nucleoside triphosphate hydrolases"/>
    <property type="match status" value="1"/>
</dbReference>
<reference evidence="9" key="1">
    <citation type="submission" date="2013-09" db="EMBL/GenBank/DDBJ databases">
        <title>Corchorus olitorius genome sequencing.</title>
        <authorList>
            <person name="Alam M."/>
            <person name="Haque M.S."/>
            <person name="Islam M.S."/>
            <person name="Emdad E.M."/>
            <person name="Islam M.M."/>
            <person name="Ahmed B."/>
            <person name="Halim A."/>
            <person name="Hossen Q.M.M."/>
            <person name="Hossain M.Z."/>
            <person name="Ahmed R."/>
            <person name="Khan M.M."/>
            <person name="Islam R."/>
            <person name="Rashid M.M."/>
            <person name="Khan S.A."/>
            <person name="Rahman M.S."/>
            <person name="Alam M."/>
            <person name="Yahiya A.S."/>
            <person name="Khan M.S."/>
            <person name="Azam M.S."/>
            <person name="Haque T."/>
            <person name="Lashkar M.Z.H."/>
            <person name="Akhand A.I."/>
            <person name="Morshed G."/>
            <person name="Roy S."/>
            <person name="Uddin K.S."/>
            <person name="Rabeya T."/>
            <person name="Hossain A.S."/>
            <person name="Chowdhury A."/>
            <person name="Snigdha A.R."/>
            <person name="Mortoza M.S."/>
            <person name="Matin S.A."/>
            <person name="Hoque S.M.E."/>
            <person name="Islam M.K."/>
            <person name="Roy D.K."/>
            <person name="Haider R."/>
            <person name="Moosa M.M."/>
            <person name="Elias S.M."/>
            <person name="Hasan A.M."/>
            <person name="Jahan S."/>
            <person name="Shafiuddin M."/>
            <person name="Mahmood N."/>
            <person name="Shommy N.S."/>
        </authorList>
    </citation>
    <scope>NUCLEOTIDE SEQUENCE [LARGE SCALE GENOMIC DNA]</scope>
    <source>
        <strain evidence="9">cv. O-4</strain>
    </source>
</reference>
<name>A0A1R3KF23_9ROSI</name>
<dbReference type="Pfam" id="PF23598">
    <property type="entry name" value="LRR_14"/>
    <property type="match status" value="1"/>
</dbReference>
<dbReference type="Gene3D" id="1.20.5.4130">
    <property type="match status" value="1"/>
</dbReference>
<dbReference type="GO" id="GO:0098542">
    <property type="term" value="P:defense response to other organism"/>
    <property type="evidence" value="ECO:0007669"/>
    <property type="project" value="TreeGrafter"/>
</dbReference>
<dbReference type="Gene3D" id="3.40.50.300">
    <property type="entry name" value="P-loop containing nucleotide triphosphate hydrolases"/>
    <property type="match status" value="1"/>
</dbReference>
<dbReference type="Proteomes" id="UP000187203">
    <property type="component" value="Unassembled WGS sequence"/>
</dbReference>
<dbReference type="CDD" id="cd14798">
    <property type="entry name" value="RX-CC_like"/>
    <property type="match status" value="1"/>
</dbReference>
<dbReference type="InterPro" id="IPR036388">
    <property type="entry name" value="WH-like_DNA-bd_sf"/>
</dbReference>
<evidence type="ECO:0000259" key="4">
    <source>
        <dbReference type="Pfam" id="PF00931"/>
    </source>
</evidence>
<accession>A0A1R3KF23</accession>
<feature type="domain" description="NB-ARC" evidence="4">
    <location>
        <begin position="174"/>
        <end position="352"/>
    </location>
</feature>
<evidence type="ECO:0000313" key="8">
    <source>
        <dbReference type="EMBL" id="OMP05628.1"/>
    </source>
</evidence>
<sequence length="1026" mass="117783">MAEVAVNMVMERLITLLSGDGELVRGIHKEIEDLKIELELITSFLKEADLRAFREDGNNFGVRTWVKLLRETTYRIEDALDDYTLHVANYSNNQQQHGFNLNNLLSKAASFLKSMKKRHQIASELQDIKASVCEIGQKRKRYGFNISEKVAAGNNHDPRVGLQFVADDAIVGIESHRNELAKKLVCGSSTRTVISLVGMGGIGKTTLARKLYEDQTLVGHFDCHAWITVSQSFKVEELLRTMLRRFHEARKELPPIGIDQMDEEELIIKSRIYLQDKRYVIAFDDVWNEDFWRNIEYALLDNNKGCRIMITTRNAKVAEFCNKSSLVHVHDLKPLPLELAQQLLCRIAFQFDLEKQCPVELKDLCVDIVRKCQGLPLAIVAIGGLLSTKGKDVLQWESLNNSLSAEFETNPHLTYIRKILCFSYLDLPYYLKSCFLYLGMFPEDYSISCGRLIRLWIAQGFVKRKQRASLEQVAKEYLTELIHRSLVQVEWIDSMGRVRECRVHDLIREEVILSKWEELNLVQTCPRDLMRWKGTARHISVHSRADNFPGRSSISKSESHSVIVFEVDDLPESLFNVLLTNFKLLKEIDFKGVPLNCVPEEIGNLLHLRYLNLRDTKVKMLPKSTGKLHNLQTLDLKRSRVRELPAEVNNLCNLQYLAAYYTIYDKSSNLDRRQGVKMSYSSFANLESLEKLFSINVERQEGDELFLELGRLKQLRKLGIAKLKPKHGVTLCAAIQEMQHLESLSITSIKDDEFLQLQSMSYPPISLQRLCLRGRLTRLPNWISKLNNLVRIGLHWSRICDDSLKILGVLPNLLKFQLTNGYEGDELHFEKGYFQKLKELSLRLLSGLNKLIIDEGALPCLESLSIGPSPNLEELPWSICHLKSLQTLTFHNMPNSFGRRLLPNEGLDYWKVEHVPNVVFYCTNGPTQCYAFKLGDQRLPQDILTRFAQLLPPVRNSVHIAAGAASSIGIRDNKHLQMRIDAQGNMCSKYWTKQRIVPNILEFYGNMGSMETIDFAYQLNFSSLEE</sequence>
<evidence type="ECO:0000256" key="2">
    <source>
        <dbReference type="ARBA" id="ARBA00022741"/>
    </source>
</evidence>
<gene>
    <name evidence="8" type="ORF">COLO4_08692</name>
</gene>
<dbReference type="GO" id="GO:0043531">
    <property type="term" value="F:ADP binding"/>
    <property type="evidence" value="ECO:0007669"/>
    <property type="project" value="InterPro"/>
</dbReference>
<dbReference type="InterPro" id="IPR041118">
    <property type="entry name" value="Rx_N"/>
</dbReference>
<dbReference type="InterPro" id="IPR038005">
    <property type="entry name" value="RX-like_CC"/>
</dbReference>
<dbReference type="Pfam" id="PF00931">
    <property type="entry name" value="NB-ARC"/>
    <property type="match status" value="1"/>
</dbReference>
<dbReference type="PRINTS" id="PR00364">
    <property type="entry name" value="DISEASERSIST"/>
</dbReference>
<dbReference type="InterPro" id="IPR058922">
    <property type="entry name" value="WHD_DRP"/>
</dbReference>
<dbReference type="InterPro" id="IPR032675">
    <property type="entry name" value="LRR_dom_sf"/>
</dbReference>